<gene>
    <name evidence="1" type="primary">BAT2_5</name>
    <name evidence="1" type="ORF">DSO57_1012775</name>
</gene>
<dbReference type="EMBL" id="QTSX02002886">
    <property type="protein sequence ID" value="KAJ9073784.1"/>
    <property type="molecule type" value="Genomic_DNA"/>
</dbReference>
<accession>A0ACC2TGU8</accession>
<keyword evidence="1" id="KW-0808">Transferase</keyword>
<dbReference type="Proteomes" id="UP001165960">
    <property type="component" value="Unassembled WGS sequence"/>
</dbReference>
<reference evidence="1" key="1">
    <citation type="submission" date="2022-04" db="EMBL/GenBank/DDBJ databases">
        <title>Genome of the entomopathogenic fungus Entomophthora muscae.</title>
        <authorList>
            <person name="Elya C."/>
            <person name="Lovett B.R."/>
            <person name="Lee E."/>
            <person name="Macias A.M."/>
            <person name="Hajek A.E."/>
            <person name="De Bivort B.L."/>
            <person name="Kasson M.T."/>
            <person name="De Fine Licht H.H."/>
            <person name="Stajich J.E."/>
        </authorList>
    </citation>
    <scope>NUCLEOTIDE SEQUENCE</scope>
    <source>
        <strain evidence="1">Berkeley</strain>
    </source>
</reference>
<name>A0ACC2TGU8_9FUNG</name>
<keyword evidence="2" id="KW-1185">Reference proteome</keyword>
<organism evidence="1 2">
    <name type="scientific">Entomophthora muscae</name>
    <dbReference type="NCBI Taxonomy" id="34485"/>
    <lineage>
        <taxon>Eukaryota</taxon>
        <taxon>Fungi</taxon>
        <taxon>Fungi incertae sedis</taxon>
        <taxon>Zoopagomycota</taxon>
        <taxon>Entomophthoromycotina</taxon>
        <taxon>Entomophthoromycetes</taxon>
        <taxon>Entomophthorales</taxon>
        <taxon>Entomophthoraceae</taxon>
        <taxon>Entomophthora</taxon>
    </lineage>
</organism>
<keyword evidence="1" id="KW-0032">Aminotransferase</keyword>
<comment type="caution">
    <text evidence="1">The sequence shown here is derived from an EMBL/GenBank/DDBJ whole genome shotgun (WGS) entry which is preliminary data.</text>
</comment>
<evidence type="ECO:0000313" key="1">
    <source>
        <dbReference type="EMBL" id="KAJ9073784.1"/>
    </source>
</evidence>
<proteinExistence type="predicted"/>
<evidence type="ECO:0000313" key="2">
    <source>
        <dbReference type="Proteomes" id="UP001165960"/>
    </source>
</evidence>
<dbReference type="EC" id="2.6.1.42" evidence="1"/>
<sequence length="386" mass="42916">MTNSSPAPLSASSISIQKTDSPKPLVPNSQLLFGKTFTDHMLAIRWTQEGGWQTPEIKPYGNLSLDPAALVLHYGLECFEGMKAYKGKNGEIRLFRPEMNLKRMNLSAKRLTLPAFDEAEFLKCIEQLLKIEERWIPQEKGYSLYLRPTFIATQPSLGVTSSNEALLYVICCPVGPYYPTGFKAVSLYATREYVRAWPGGTGNMKLGGNYAPGLVAQKLAADNECQQNLWIFGEEDKITEVGTMNLFVYLKTKEGGKGLMMLPLTALETVLISPPLDGTILPGVTRYSILDLARQWDEFKVLEREITMHEVCEAVQEGRVIEMFGAGTACIVSPIKKILYDGKHIDIPLDPNNSEAQAGPLATRFFETILDIQGGDVKSEWSHVVQ</sequence>
<protein>
    <submittedName>
        <fullName evidence="1">Branched-chain-amino-acid transaminase bat2, variant 4</fullName>
        <ecNumber evidence="1">2.6.1.42</ecNumber>
    </submittedName>
</protein>